<dbReference type="PANTHER" id="PTHR45766:SF6">
    <property type="entry name" value="SWI_SNF-RELATED MATRIX-ASSOCIATED ACTIN-DEPENDENT REGULATOR OF CHROMATIN SUBFAMILY A-LIKE PROTEIN 1"/>
    <property type="match status" value="1"/>
</dbReference>
<dbReference type="CDD" id="cd18793">
    <property type="entry name" value="SF2_C_SNF"/>
    <property type="match status" value="1"/>
</dbReference>
<dbReference type="InterPro" id="IPR014001">
    <property type="entry name" value="Helicase_ATP-bd"/>
</dbReference>
<dbReference type="InterPro" id="IPR049730">
    <property type="entry name" value="SNF2/RAD54-like_C"/>
</dbReference>
<dbReference type="Gene3D" id="3.40.50.300">
    <property type="entry name" value="P-loop containing nucleotide triphosphate hydrolases"/>
    <property type="match status" value="1"/>
</dbReference>
<name>A0ABM8UXY7_9BACT</name>
<feature type="domain" description="Helicase ATP-binding" evidence="2">
    <location>
        <begin position="266"/>
        <end position="424"/>
    </location>
</feature>
<dbReference type="PROSITE" id="PS51194">
    <property type="entry name" value="HELICASE_CTER"/>
    <property type="match status" value="1"/>
</dbReference>
<dbReference type="PROSITE" id="PS51192">
    <property type="entry name" value="HELICASE_ATP_BIND_1"/>
    <property type="match status" value="1"/>
</dbReference>
<accession>A0ABM8UXY7</accession>
<dbReference type="Gene3D" id="3.30.870.10">
    <property type="entry name" value="Endonuclease Chain A"/>
    <property type="match status" value="1"/>
</dbReference>
<protein>
    <submittedName>
        <fullName evidence="4">RNA polymerase-associated protein RapA</fullName>
        <ecNumber evidence="4">3.6.4.-</ecNumber>
    </submittedName>
</protein>
<evidence type="ECO:0000256" key="1">
    <source>
        <dbReference type="ARBA" id="ARBA00022801"/>
    </source>
</evidence>
<dbReference type="RefSeq" id="WP_215236407.1">
    <property type="nucleotide sequence ID" value="NZ_CAJRAU010000011.1"/>
</dbReference>
<dbReference type="SMART" id="SM00490">
    <property type="entry name" value="HELICc"/>
    <property type="match status" value="1"/>
</dbReference>
<dbReference type="EMBL" id="CAJRAU010000011">
    <property type="protein sequence ID" value="CAG5074477.1"/>
    <property type="molecule type" value="Genomic_DNA"/>
</dbReference>
<dbReference type="Pfam" id="PF04851">
    <property type="entry name" value="ResIII"/>
    <property type="match status" value="1"/>
</dbReference>
<dbReference type="InterPro" id="IPR001650">
    <property type="entry name" value="Helicase_C-like"/>
</dbReference>
<sequence>MNTQFFTNRIGNNLLDKFQGILEHIPNLYAFDALVGYFRASGYFRLRPFLENIKEIRVLVGINVDEISAQYTSIGQQYLKDPIITKDAFLEKLREDIEQADYKKDIEQGIFKFVEDIVSGKILLKAHPEKNLHAKIYIFKPENFNPNSTGTVITGSSNFTDNGLGTSEKSNYEFNVELRRFDDIKFASDEFETLWNESIDILPTDVQKLKKITYLNDDFTPYQLYIKLLIEFFGRRIDYDPANVDLLLPDNYKRLTYQAEAAIEGYDKLIKYNGFFLADVVGLGKTVIASIIAKKFVFENGYHSKILIVYPPALEANWKKTIKDFHIWNNCSFISTGSLHKVIDNKSLDYPNADEYDLIIIDEAHKFRNDASHMYEKLQTITKTDRRIPGSDGDVKKKVMLLTATPLNNHPADIENQVYLFQDKRNSNLPAVKDLQLFFTPLKEEYDRLRKDRVLNVRKVKNIFDKIRDKVIEPLVIRRTRTDILNNPEYLKDINEQGIEFPIINPPNQVNYEFDDKLSLLFDRTITILTSFDDVGKKIDGLGLGYYRYRAIEYLINEEDRKRYGDVESISLRLSSIMKTLLVKRLESSFQAFKMSLGRLLKNTDHMIRMFEEDKVYVAPDIDVNKYLDEGDEEGLEAKINSRRGNNQIYRAKDFKETFIIFLQRDRQLVGELVDSWKGIDYDPKLSKFLTDLKSIFLKKSINHSGKLVIFTESKETMDYIEKATNKAGYNKTIGISAGNRRENEKTIRLNFDANQERGEWLNDLDIIFTTEVLAEGINLHRSNVIINYDVPWNSTRLMQRIGRVNRIGTEAKAINVFNFYPSDKSENQIQLTNTAIKKLQAFHSAFGEDSQIYSQLEEVGEAGLYGSRLKEEINETLLYLQELRTFKKENKQEFEFISKIPKKARLARHAENIKMTTIASNSITYLKSEGHPGVFYKIDESGIVHELTFVEAAKIFSSATNEVALKPLPDFHHEQINSATNYFKQLVKVYENQKVTRSQLSALEKRVLNVLPTYAAQVKNAFYKQLLKRTVDELYKGSHRKLPNNIDAFLKRAKIEQVNDLDVLVDRLYKEVLAEYKFNDTESEPSRTIAKQVFANPQIVISESFV</sequence>
<keyword evidence="5" id="KW-1185">Reference proteome</keyword>
<evidence type="ECO:0000259" key="3">
    <source>
        <dbReference type="PROSITE" id="PS51194"/>
    </source>
</evidence>
<dbReference type="GO" id="GO:0016787">
    <property type="term" value="F:hydrolase activity"/>
    <property type="evidence" value="ECO:0007669"/>
    <property type="project" value="UniProtKB-KW"/>
</dbReference>
<dbReference type="InterPro" id="IPR038718">
    <property type="entry name" value="SNF2-like_sf"/>
</dbReference>
<dbReference type="PANTHER" id="PTHR45766">
    <property type="entry name" value="DNA ANNEALING HELICASE AND ENDONUCLEASE ZRANB3 FAMILY MEMBER"/>
    <property type="match status" value="1"/>
</dbReference>
<organism evidence="4 5">
    <name type="scientific">Dyadobacter linearis</name>
    <dbReference type="NCBI Taxonomy" id="2823330"/>
    <lineage>
        <taxon>Bacteria</taxon>
        <taxon>Pseudomonadati</taxon>
        <taxon>Bacteroidota</taxon>
        <taxon>Cytophagia</taxon>
        <taxon>Cytophagales</taxon>
        <taxon>Spirosomataceae</taxon>
        <taxon>Dyadobacter</taxon>
    </lineage>
</organism>
<evidence type="ECO:0000313" key="4">
    <source>
        <dbReference type="EMBL" id="CAG5074477.1"/>
    </source>
</evidence>
<comment type="caution">
    <text evidence="4">The sequence shown here is derived from an EMBL/GenBank/DDBJ whole genome shotgun (WGS) entry which is preliminary data.</text>
</comment>
<evidence type="ECO:0000313" key="5">
    <source>
        <dbReference type="Proteomes" id="UP000679725"/>
    </source>
</evidence>
<dbReference type="InterPro" id="IPR006935">
    <property type="entry name" value="Helicase/UvrB_N"/>
</dbReference>
<proteinExistence type="predicted"/>
<dbReference type="CDD" id="cd09178">
    <property type="entry name" value="PLDc_N_Snf2_like"/>
    <property type="match status" value="1"/>
</dbReference>
<dbReference type="InterPro" id="IPR027417">
    <property type="entry name" value="P-loop_NTPase"/>
</dbReference>
<gene>
    <name evidence="4" type="primary">rapA_3</name>
    <name evidence="4" type="ORF">DYBT9623_05164</name>
</gene>
<keyword evidence="1 4" id="KW-0378">Hydrolase</keyword>
<dbReference type="Gene3D" id="3.40.50.10810">
    <property type="entry name" value="Tandem AAA-ATPase domain"/>
    <property type="match status" value="1"/>
</dbReference>
<dbReference type="SMART" id="SM00487">
    <property type="entry name" value="DEXDc"/>
    <property type="match status" value="1"/>
</dbReference>
<evidence type="ECO:0000259" key="2">
    <source>
        <dbReference type="PROSITE" id="PS51192"/>
    </source>
</evidence>
<feature type="domain" description="Helicase C-terminal" evidence="3">
    <location>
        <begin position="692"/>
        <end position="861"/>
    </location>
</feature>
<dbReference type="EC" id="3.6.4.-" evidence="4"/>
<dbReference type="SUPFAM" id="SSF52540">
    <property type="entry name" value="P-loop containing nucleoside triphosphate hydrolases"/>
    <property type="match status" value="1"/>
</dbReference>
<reference evidence="4 5" key="1">
    <citation type="submission" date="2021-04" db="EMBL/GenBank/DDBJ databases">
        <authorList>
            <person name="Rodrigo-Torres L."/>
            <person name="Arahal R. D."/>
            <person name="Lucena T."/>
        </authorList>
    </citation>
    <scope>NUCLEOTIDE SEQUENCE [LARGE SCALE GENOMIC DNA]</scope>
    <source>
        <strain evidence="4 5">CECT 9623</strain>
    </source>
</reference>
<dbReference type="Proteomes" id="UP000679725">
    <property type="component" value="Unassembled WGS sequence"/>
</dbReference>
<dbReference type="Pfam" id="PF00271">
    <property type="entry name" value="Helicase_C"/>
    <property type="match status" value="1"/>
</dbReference>